<keyword evidence="1" id="KW-0732">Signal</keyword>
<comment type="caution">
    <text evidence="3">The sequence shown here is derived from an EMBL/GenBank/DDBJ whole genome shotgun (WGS) entry which is preliminary data.</text>
</comment>
<reference evidence="3 4" key="1">
    <citation type="submission" date="2017-05" db="EMBL/GenBank/DDBJ databases">
        <authorList>
            <person name="Varghese N."/>
            <person name="Submissions S."/>
        </authorList>
    </citation>
    <scope>NUCLEOTIDE SEQUENCE [LARGE SCALE GENOMIC DNA]</scope>
    <source>
        <strain evidence="3 4">DSM 26001</strain>
    </source>
</reference>
<organism evidence="3 4">
    <name type="scientific">Noviherbaspirillum suwonense</name>
    <dbReference type="NCBI Taxonomy" id="1224511"/>
    <lineage>
        <taxon>Bacteria</taxon>
        <taxon>Pseudomonadati</taxon>
        <taxon>Pseudomonadota</taxon>
        <taxon>Betaproteobacteria</taxon>
        <taxon>Burkholderiales</taxon>
        <taxon>Oxalobacteraceae</taxon>
        <taxon>Noviherbaspirillum</taxon>
    </lineage>
</organism>
<feature type="signal peptide" evidence="1">
    <location>
        <begin position="1"/>
        <end position="22"/>
    </location>
</feature>
<evidence type="ECO:0000256" key="1">
    <source>
        <dbReference type="SAM" id="SignalP"/>
    </source>
</evidence>
<feature type="domain" description="Ice-binding protein C-terminal" evidence="2">
    <location>
        <begin position="178"/>
        <end position="200"/>
    </location>
</feature>
<dbReference type="NCBIfam" id="TIGR02595">
    <property type="entry name" value="PEP_CTERM"/>
    <property type="match status" value="1"/>
</dbReference>
<dbReference type="EMBL" id="FXUL01000004">
    <property type="protein sequence ID" value="SMP55366.1"/>
    <property type="molecule type" value="Genomic_DNA"/>
</dbReference>
<protein>
    <submittedName>
        <fullName evidence="3">PEP-CTERM protein-sorting domain-containing protein</fullName>
    </submittedName>
</protein>
<dbReference type="Proteomes" id="UP001158049">
    <property type="component" value="Unassembled WGS sequence"/>
</dbReference>
<evidence type="ECO:0000259" key="2">
    <source>
        <dbReference type="Pfam" id="PF07589"/>
    </source>
</evidence>
<evidence type="ECO:0000313" key="4">
    <source>
        <dbReference type="Proteomes" id="UP001158049"/>
    </source>
</evidence>
<feature type="chain" id="PRO_5047389296" evidence="1">
    <location>
        <begin position="23"/>
        <end position="205"/>
    </location>
</feature>
<name>A0ABY1Q2W4_9BURK</name>
<proteinExistence type="predicted"/>
<dbReference type="InterPro" id="IPR013424">
    <property type="entry name" value="Ice-binding_C"/>
</dbReference>
<dbReference type="Pfam" id="PF07589">
    <property type="entry name" value="PEP-CTERM"/>
    <property type="match status" value="1"/>
</dbReference>
<evidence type="ECO:0000313" key="3">
    <source>
        <dbReference type="EMBL" id="SMP55366.1"/>
    </source>
</evidence>
<dbReference type="RefSeq" id="WP_283441731.1">
    <property type="nucleotide sequence ID" value="NZ_FXUL01000004.1"/>
</dbReference>
<gene>
    <name evidence="3" type="ORF">SAMN06295970_104165</name>
</gene>
<sequence length="205" mass="21275">MNPKTAWFAAAVLMLSAVAANAAPLQFTVNNYTSNSVTFTLNGTMPATDPGTLANSPVEIDINYSGNLWIGGNNFSANSLSAIPFNGALTLVDGNTGGFGYTPTDYSWLQFSDPLTGLTGTGAPVTLTWGGESFLNTSGTGTMDLYWGNLENGPDSNGIRNIRLASVSIFNGKVVMGTVPEPTTVALLGLGLLGVAASRRKTAKK</sequence>
<accession>A0ABY1Q2W4</accession>
<keyword evidence="4" id="KW-1185">Reference proteome</keyword>